<dbReference type="Gene3D" id="3.10.490.10">
    <property type="entry name" value="Gamma-glutamyl cyclotransferase-like"/>
    <property type="match status" value="1"/>
</dbReference>
<accession>A0A6N7YHT8</accession>
<evidence type="ECO:0000259" key="1">
    <source>
        <dbReference type="Pfam" id="PF21986"/>
    </source>
</evidence>
<organism evidence="2 3">
    <name type="scientific">Amycolatopsis pithecellobii</name>
    <dbReference type="NCBI Taxonomy" id="664692"/>
    <lineage>
        <taxon>Bacteria</taxon>
        <taxon>Bacillati</taxon>
        <taxon>Actinomycetota</taxon>
        <taxon>Actinomycetes</taxon>
        <taxon>Pseudonocardiales</taxon>
        <taxon>Pseudonocardiaceae</taxon>
        <taxon>Amycolatopsis</taxon>
    </lineage>
</organism>
<evidence type="ECO:0000313" key="3">
    <source>
        <dbReference type="Proteomes" id="UP000440096"/>
    </source>
</evidence>
<dbReference type="AlphaFoldDB" id="A0A6N7YHT8"/>
<dbReference type="RefSeq" id="WP_154754716.1">
    <property type="nucleotide sequence ID" value="NZ_WMBA01000001.1"/>
</dbReference>
<dbReference type="EMBL" id="WMBA01000001">
    <property type="protein sequence ID" value="MTD52455.1"/>
    <property type="molecule type" value="Genomic_DNA"/>
</dbReference>
<evidence type="ECO:0000313" key="2">
    <source>
        <dbReference type="EMBL" id="MTD52455.1"/>
    </source>
</evidence>
<dbReference type="Pfam" id="PF21986">
    <property type="entry name" value="AH_C"/>
    <property type="match status" value="1"/>
</dbReference>
<comment type="caution">
    <text evidence="2">The sequence shown here is derived from an EMBL/GenBank/DDBJ whole genome shotgun (WGS) entry which is preliminary data.</text>
</comment>
<feature type="domain" description="Allophanate hydrolase C-terminal" evidence="1">
    <location>
        <begin position="1"/>
        <end position="87"/>
    </location>
</feature>
<keyword evidence="3" id="KW-1185">Reference proteome</keyword>
<dbReference type="OrthoDB" id="182039at2"/>
<protein>
    <recommendedName>
        <fullName evidence="1">Allophanate hydrolase C-terminal domain-containing protein</fullName>
    </recommendedName>
</protein>
<reference evidence="2 3" key="1">
    <citation type="submission" date="2019-11" db="EMBL/GenBank/DDBJ databases">
        <title>Draft genome of Amycolatopsis RM579.</title>
        <authorList>
            <person name="Duangmal K."/>
            <person name="Mingma R."/>
        </authorList>
    </citation>
    <scope>NUCLEOTIDE SEQUENCE [LARGE SCALE GENOMIC DNA]</scope>
    <source>
        <strain evidence="2 3">RM579</strain>
    </source>
</reference>
<gene>
    <name evidence="2" type="ORF">GKO32_00415</name>
</gene>
<proteinExistence type="predicted"/>
<sequence length="92" mass="9268">MYTVDGLFSRPGLVHTGTGPADGIELEVWDLPGSAVGPLLAPTAEPRHLGPPALDDGSTVLGFMADSGCADPARDITGFSGRRSYLASGAGG</sequence>
<name>A0A6N7YHT8_9PSEU</name>
<dbReference type="Proteomes" id="UP000440096">
    <property type="component" value="Unassembled WGS sequence"/>
</dbReference>
<dbReference type="InterPro" id="IPR053844">
    <property type="entry name" value="AH_C"/>
</dbReference>